<dbReference type="AlphaFoldDB" id="A0A0Q3VGI4"/>
<name>A0A0Q3VGI4_9BACI</name>
<dbReference type="PATRIC" id="fig|1637975.4.peg.1700"/>
<evidence type="ECO:0000313" key="3">
    <source>
        <dbReference type="Proteomes" id="UP000050996"/>
    </source>
</evidence>
<comment type="caution">
    <text evidence="2">The sequence shown here is derived from an EMBL/GenBank/DDBJ whole genome shotgun (WGS) entry which is preliminary data.</text>
</comment>
<dbReference type="EMBL" id="LJIX01000006">
    <property type="protein sequence ID" value="KQL18807.1"/>
    <property type="molecule type" value="Genomic_DNA"/>
</dbReference>
<sequence length="135" mass="15421">MKRLTNEQLNAIRERAKRSTPGPWLWEKLTDVEDEWDTEMPMLVTTEGSAIMDFGDCETYYPTEGTPPNPNDAEFISSAREDVPMLLAEIERLERQLSQANGLLSEAHDLLDDVHCYETETYEAISRYFNGGDGE</sequence>
<dbReference type="RefSeq" id="WP_056683711.1">
    <property type="nucleotide sequence ID" value="NZ_LJIX01000006.1"/>
</dbReference>
<organism evidence="2 3">
    <name type="scientific">Cytobacillus solani</name>
    <dbReference type="NCBI Taxonomy" id="1637975"/>
    <lineage>
        <taxon>Bacteria</taxon>
        <taxon>Bacillati</taxon>
        <taxon>Bacillota</taxon>
        <taxon>Bacilli</taxon>
        <taxon>Bacillales</taxon>
        <taxon>Bacillaceae</taxon>
        <taxon>Cytobacillus</taxon>
    </lineage>
</organism>
<gene>
    <name evidence="2" type="ORF">AN957_09635</name>
</gene>
<evidence type="ECO:0000313" key="2">
    <source>
        <dbReference type="EMBL" id="KQL18807.1"/>
    </source>
</evidence>
<dbReference type="Proteomes" id="UP000050996">
    <property type="component" value="Unassembled WGS sequence"/>
</dbReference>
<dbReference type="STRING" id="1637975.AN957_09635"/>
<protein>
    <submittedName>
        <fullName evidence="2">Uncharacterized protein</fullName>
    </submittedName>
</protein>
<accession>A0A0Q3VGI4</accession>
<feature type="coiled-coil region" evidence="1">
    <location>
        <begin position="76"/>
        <end position="110"/>
    </location>
</feature>
<keyword evidence="3" id="KW-1185">Reference proteome</keyword>
<proteinExistence type="predicted"/>
<keyword evidence="1" id="KW-0175">Coiled coil</keyword>
<reference evidence="2 3" key="1">
    <citation type="submission" date="2015-09" db="EMBL/GenBank/DDBJ databases">
        <title>Genome sequencing project for genomic taxonomy and phylogenomics of Bacillus-like bacteria.</title>
        <authorList>
            <person name="Liu B."/>
            <person name="Wang J."/>
            <person name="Zhu Y."/>
            <person name="Liu G."/>
            <person name="Chen Q."/>
            <person name="Chen Z."/>
            <person name="Lan J."/>
            <person name="Che J."/>
            <person name="Ge C."/>
            <person name="Shi H."/>
            <person name="Pan Z."/>
            <person name="Liu X."/>
        </authorList>
    </citation>
    <scope>NUCLEOTIDE SEQUENCE [LARGE SCALE GENOMIC DNA]</scope>
    <source>
        <strain evidence="2 3">FJAT-18043</strain>
    </source>
</reference>
<evidence type="ECO:0000256" key="1">
    <source>
        <dbReference type="SAM" id="Coils"/>
    </source>
</evidence>